<keyword evidence="8" id="KW-1185">Reference proteome</keyword>
<dbReference type="Proteomes" id="UP001153404">
    <property type="component" value="Unassembled WGS sequence"/>
</dbReference>
<dbReference type="EMBL" id="JAPDIA010000003">
    <property type="protein sequence ID" value="MDG0808947.1"/>
    <property type="molecule type" value="Genomic_DNA"/>
</dbReference>
<accession>A0A9X4QSU0</accession>
<feature type="transmembrane region" description="Helical" evidence="6">
    <location>
        <begin position="464"/>
        <end position="484"/>
    </location>
</feature>
<protein>
    <submittedName>
        <fullName evidence="7">Oligosaccharide flippase family protein</fullName>
    </submittedName>
</protein>
<dbReference type="AlphaFoldDB" id="A0A9X4QSU0"/>
<dbReference type="InterPro" id="IPR024923">
    <property type="entry name" value="PG_synth_SpoVB"/>
</dbReference>
<keyword evidence="2" id="KW-1003">Cell membrane</keyword>
<organism evidence="7 8">
    <name type="scientific">Cohnella rhizosphaerae</name>
    <dbReference type="NCBI Taxonomy" id="1457232"/>
    <lineage>
        <taxon>Bacteria</taxon>
        <taxon>Bacillati</taxon>
        <taxon>Bacillota</taxon>
        <taxon>Bacilli</taxon>
        <taxon>Bacillales</taxon>
        <taxon>Paenibacillaceae</taxon>
        <taxon>Cohnella</taxon>
    </lineage>
</organism>
<dbReference type="InterPro" id="IPR050833">
    <property type="entry name" value="Poly_Biosynth_Transport"/>
</dbReference>
<name>A0A9X4QSU0_9BACL</name>
<evidence type="ECO:0000313" key="8">
    <source>
        <dbReference type="Proteomes" id="UP001153404"/>
    </source>
</evidence>
<dbReference type="GO" id="GO:0005886">
    <property type="term" value="C:plasma membrane"/>
    <property type="evidence" value="ECO:0007669"/>
    <property type="project" value="UniProtKB-SubCell"/>
</dbReference>
<proteinExistence type="predicted"/>
<feature type="transmembrane region" description="Helical" evidence="6">
    <location>
        <begin position="190"/>
        <end position="209"/>
    </location>
</feature>
<dbReference type="InterPro" id="IPR002797">
    <property type="entry name" value="Polysacc_synth"/>
</dbReference>
<feature type="transmembrane region" description="Helical" evidence="6">
    <location>
        <begin position="292"/>
        <end position="311"/>
    </location>
</feature>
<feature type="transmembrane region" description="Helical" evidence="6">
    <location>
        <begin position="424"/>
        <end position="443"/>
    </location>
</feature>
<evidence type="ECO:0000256" key="1">
    <source>
        <dbReference type="ARBA" id="ARBA00004651"/>
    </source>
</evidence>
<keyword evidence="4 6" id="KW-1133">Transmembrane helix</keyword>
<dbReference type="Pfam" id="PF01943">
    <property type="entry name" value="Polysacc_synt"/>
    <property type="match status" value="1"/>
</dbReference>
<comment type="caution">
    <text evidence="7">The sequence shown here is derived from an EMBL/GenBank/DDBJ whole genome shotgun (WGS) entry which is preliminary data.</text>
</comment>
<comment type="subcellular location">
    <subcellularLocation>
        <location evidence="1">Cell membrane</location>
        <topology evidence="1">Multi-pass membrane protein</topology>
    </subcellularLocation>
</comment>
<evidence type="ECO:0000256" key="5">
    <source>
        <dbReference type="ARBA" id="ARBA00023136"/>
    </source>
</evidence>
<feature type="transmembrane region" description="Helical" evidence="6">
    <location>
        <begin position="338"/>
        <end position="357"/>
    </location>
</feature>
<feature type="transmembrane region" description="Helical" evidence="6">
    <location>
        <begin position="246"/>
        <end position="272"/>
    </location>
</feature>
<feature type="transmembrane region" description="Helical" evidence="6">
    <location>
        <begin position="42"/>
        <end position="65"/>
    </location>
</feature>
<dbReference type="PIRSF" id="PIRSF038958">
    <property type="entry name" value="PG_synth_SpoVB"/>
    <property type="match status" value="1"/>
</dbReference>
<feature type="transmembrane region" description="Helical" evidence="6">
    <location>
        <begin position="86"/>
        <end position="109"/>
    </location>
</feature>
<evidence type="ECO:0000313" key="7">
    <source>
        <dbReference type="EMBL" id="MDG0808947.1"/>
    </source>
</evidence>
<dbReference type="PANTHER" id="PTHR30250">
    <property type="entry name" value="PST FAMILY PREDICTED COLANIC ACID TRANSPORTER"/>
    <property type="match status" value="1"/>
</dbReference>
<evidence type="ECO:0000256" key="6">
    <source>
        <dbReference type="SAM" id="Phobius"/>
    </source>
</evidence>
<dbReference type="RefSeq" id="WP_277529926.1">
    <property type="nucleotide sequence ID" value="NZ_JAPDIA010000003.1"/>
</dbReference>
<keyword evidence="5 6" id="KW-0472">Membrane</keyword>
<reference evidence="7" key="1">
    <citation type="submission" date="2022-10" db="EMBL/GenBank/DDBJ databases">
        <title>Comparative genomic analysis of Cohnella hashimotonis sp. nov., isolated from the International Space Station.</title>
        <authorList>
            <person name="Simpson A."/>
            <person name="Venkateswaran K."/>
        </authorList>
    </citation>
    <scope>NUCLEOTIDE SEQUENCE</scope>
    <source>
        <strain evidence="7">DSM 28161</strain>
    </source>
</reference>
<feature type="transmembrane region" description="Helical" evidence="6">
    <location>
        <begin position="369"/>
        <end position="394"/>
    </location>
</feature>
<sequence>MKSQSSQLMRGAALLGGAALLSKLIGTLQKIPLQNLAGDRVFGLYSAVYALAVMWMTLAAAGIPVAVSALVAERVAAGDERGARRLLRYAAVLLSASGLLAFAVLWAAAGPLAAWMGAPEAAAAIRASSLALLAAPLTAALRGYSQGRLEMGRPALSQLAEQCARVAFMLCALGWALQRDWSAASTAAAVHGGLAAGAAAGLAAMLILGRRSRARDRDRRRASASSAVADAPTEPGRVLLRRIVRVALPVAAGSVVAPLFGLIDAFTLPRFLQGAGDTAAAAMSAFGEYNRGVALLQLVSMAAGGAAAALVPSLTMRRGYAPGIDAESAARAAFAMRLAWWFGGAAAVGLAILARPINVALFADARGTAAMAVLGAAALGAALQAVSAAVLQGLGDLRAPAVHLALAALAKAALNVALVPAFGIAGAAAAAACAYGAAAALNLRALRRLGALPALRVAAAVRPALALAALAATAGGCALALSALTRGLAPRAAALLTALPCIALGALAFAAALVAVGALGPREWRALPSLAGSRAERWLLRLQPASRRTVESAPDSGGPPSAH</sequence>
<evidence type="ECO:0000256" key="4">
    <source>
        <dbReference type="ARBA" id="ARBA00022989"/>
    </source>
</evidence>
<feature type="transmembrane region" description="Helical" evidence="6">
    <location>
        <begin position="496"/>
        <end position="519"/>
    </location>
</feature>
<evidence type="ECO:0000256" key="2">
    <source>
        <dbReference type="ARBA" id="ARBA00022475"/>
    </source>
</evidence>
<gene>
    <name evidence="7" type="ORF">OMP40_05760</name>
</gene>
<dbReference type="PANTHER" id="PTHR30250:SF29">
    <property type="entry name" value="POLYSACCHARIDE BIOSYNTHESIS PROTEIN C-TERMINAL DOMAIN-CONTAINING PROTEIN"/>
    <property type="match status" value="1"/>
</dbReference>
<evidence type="ECO:0000256" key="3">
    <source>
        <dbReference type="ARBA" id="ARBA00022692"/>
    </source>
</evidence>
<keyword evidence="3 6" id="KW-0812">Transmembrane</keyword>